<sequence>MEPNLGDALLRREERIHEIRKHLRVIQVGPLRSLVGAIIANLESELGKIEISKVDHPAFWTVGKLDDLEENIRPDESSSVRMGKIVREEGGRERGTEAMGRETRGKVLNHKKHSRDELEQDHSIYDLHPHPETIEYSTHLVDEWFAKHGEVLLSEELLHIEKQKVTAI</sequence>
<evidence type="ECO:0000313" key="2">
    <source>
        <dbReference type="Proteomes" id="UP000326757"/>
    </source>
</evidence>
<comment type="caution">
    <text evidence="1">The sequence shown here is derived from an EMBL/GenBank/DDBJ whole genome shotgun (WGS) entry which is preliminary data.</text>
</comment>
<protein>
    <submittedName>
        <fullName evidence="1">Uncharacterized protein</fullName>
    </submittedName>
</protein>
<dbReference type="Proteomes" id="UP000326757">
    <property type="component" value="Unassembled WGS sequence"/>
</dbReference>
<gene>
    <name evidence="1" type="ORF">EYC80_010921</name>
</gene>
<proteinExistence type="predicted"/>
<organism evidence="1 2">
    <name type="scientific">Monilinia laxa</name>
    <name type="common">Brown rot fungus</name>
    <name type="synonym">Sclerotinia laxa</name>
    <dbReference type="NCBI Taxonomy" id="61186"/>
    <lineage>
        <taxon>Eukaryota</taxon>
        <taxon>Fungi</taxon>
        <taxon>Dikarya</taxon>
        <taxon>Ascomycota</taxon>
        <taxon>Pezizomycotina</taxon>
        <taxon>Leotiomycetes</taxon>
        <taxon>Helotiales</taxon>
        <taxon>Sclerotiniaceae</taxon>
        <taxon>Monilinia</taxon>
    </lineage>
</organism>
<accession>A0A5N6JPK2</accession>
<keyword evidence="2" id="KW-1185">Reference proteome</keyword>
<dbReference type="OrthoDB" id="3526263at2759"/>
<name>A0A5N6JPK2_MONLA</name>
<dbReference type="AlphaFoldDB" id="A0A5N6JPK2"/>
<reference evidence="1 2" key="1">
    <citation type="submission" date="2019-06" db="EMBL/GenBank/DDBJ databases">
        <title>Genome Sequence of the Brown Rot Fungal Pathogen Monilinia laxa.</title>
        <authorList>
            <person name="De Miccolis Angelini R.M."/>
            <person name="Landi L."/>
            <person name="Abate D."/>
            <person name="Pollastro S."/>
            <person name="Romanazzi G."/>
            <person name="Faretra F."/>
        </authorList>
    </citation>
    <scope>NUCLEOTIDE SEQUENCE [LARGE SCALE GENOMIC DNA]</scope>
    <source>
        <strain evidence="1 2">Mlax316</strain>
    </source>
</reference>
<dbReference type="EMBL" id="VIGI01000017">
    <property type="protein sequence ID" value="KAB8290491.1"/>
    <property type="molecule type" value="Genomic_DNA"/>
</dbReference>
<evidence type="ECO:0000313" key="1">
    <source>
        <dbReference type="EMBL" id="KAB8290491.1"/>
    </source>
</evidence>